<organism evidence="1 2">
    <name type="scientific">Senna tora</name>
    <dbReference type="NCBI Taxonomy" id="362788"/>
    <lineage>
        <taxon>Eukaryota</taxon>
        <taxon>Viridiplantae</taxon>
        <taxon>Streptophyta</taxon>
        <taxon>Embryophyta</taxon>
        <taxon>Tracheophyta</taxon>
        <taxon>Spermatophyta</taxon>
        <taxon>Magnoliopsida</taxon>
        <taxon>eudicotyledons</taxon>
        <taxon>Gunneridae</taxon>
        <taxon>Pentapetalae</taxon>
        <taxon>rosids</taxon>
        <taxon>fabids</taxon>
        <taxon>Fabales</taxon>
        <taxon>Fabaceae</taxon>
        <taxon>Caesalpinioideae</taxon>
        <taxon>Cassia clade</taxon>
        <taxon>Senna</taxon>
    </lineage>
</organism>
<name>A0A834W8B5_9FABA</name>
<proteinExistence type="predicted"/>
<accession>A0A834W8B5</accession>
<dbReference type="Proteomes" id="UP000634136">
    <property type="component" value="Unassembled WGS sequence"/>
</dbReference>
<keyword evidence="2" id="KW-1185">Reference proteome</keyword>
<comment type="caution">
    <text evidence="1">The sequence shown here is derived from an EMBL/GenBank/DDBJ whole genome shotgun (WGS) entry which is preliminary data.</text>
</comment>
<reference evidence="1" key="1">
    <citation type="submission" date="2020-09" db="EMBL/GenBank/DDBJ databases">
        <title>Genome-Enabled Discovery of Anthraquinone Biosynthesis in Senna tora.</title>
        <authorList>
            <person name="Kang S.-H."/>
            <person name="Pandey R.P."/>
            <person name="Lee C.-M."/>
            <person name="Sim J.-S."/>
            <person name="Jeong J.-T."/>
            <person name="Choi B.-S."/>
            <person name="Jung M."/>
            <person name="Ginzburg D."/>
            <person name="Zhao K."/>
            <person name="Won S.Y."/>
            <person name="Oh T.-J."/>
            <person name="Yu Y."/>
            <person name="Kim N.-H."/>
            <person name="Lee O.R."/>
            <person name="Lee T.-H."/>
            <person name="Bashyal P."/>
            <person name="Kim T.-S."/>
            <person name="Lee W.-H."/>
            <person name="Kawkins C."/>
            <person name="Kim C.-K."/>
            <person name="Kim J.S."/>
            <person name="Ahn B.O."/>
            <person name="Rhee S.Y."/>
            <person name="Sohng J.K."/>
        </authorList>
    </citation>
    <scope>NUCLEOTIDE SEQUENCE</scope>
    <source>
        <tissue evidence="1">Leaf</tissue>
    </source>
</reference>
<sequence>MLMAPIVLILIVARVGGLLETVKALGFLALLTGLAEAIVFKLKLRQFGRLFELPRIGTGPNRSLKRTPLWNSNKLADALAHHGHSLSLEMSIFEECPTFYSSIAEEDYPPPSATLPTSGKLAVRGRCWKRRTPFSLVLVDVGSNKYGIFASKLG</sequence>
<dbReference type="EMBL" id="JAAIUW010000012">
    <property type="protein sequence ID" value="KAF7807679.1"/>
    <property type="molecule type" value="Genomic_DNA"/>
</dbReference>
<gene>
    <name evidence="1" type="ORF">G2W53_039840</name>
</gene>
<protein>
    <submittedName>
        <fullName evidence="1">Putative ribonuclease H protein</fullName>
    </submittedName>
</protein>
<evidence type="ECO:0000313" key="1">
    <source>
        <dbReference type="EMBL" id="KAF7807679.1"/>
    </source>
</evidence>
<dbReference type="AlphaFoldDB" id="A0A834W8B5"/>
<evidence type="ECO:0000313" key="2">
    <source>
        <dbReference type="Proteomes" id="UP000634136"/>
    </source>
</evidence>